<dbReference type="Proteomes" id="UP001231189">
    <property type="component" value="Unassembled WGS sequence"/>
</dbReference>
<dbReference type="PANTHER" id="PTHR31672:SF2">
    <property type="entry name" value="F-BOX DOMAIN-CONTAINING PROTEIN"/>
    <property type="match status" value="1"/>
</dbReference>
<dbReference type="Gene3D" id="1.20.1280.50">
    <property type="match status" value="1"/>
</dbReference>
<evidence type="ECO:0000313" key="2">
    <source>
        <dbReference type="EMBL" id="KAK1643022.1"/>
    </source>
</evidence>
<dbReference type="EMBL" id="JAUUTY010000004">
    <property type="protein sequence ID" value="KAK1643022.1"/>
    <property type="molecule type" value="Genomic_DNA"/>
</dbReference>
<gene>
    <name evidence="2" type="ORF">QYE76_060827</name>
</gene>
<reference evidence="2" key="1">
    <citation type="submission" date="2023-07" db="EMBL/GenBank/DDBJ databases">
        <title>A chromosome-level genome assembly of Lolium multiflorum.</title>
        <authorList>
            <person name="Chen Y."/>
            <person name="Copetti D."/>
            <person name="Kolliker R."/>
            <person name="Studer B."/>
        </authorList>
    </citation>
    <scope>NUCLEOTIDE SEQUENCE</scope>
    <source>
        <strain evidence="2">02402/16</strain>
        <tissue evidence="2">Leaf</tissue>
    </source>
</reference>
<dbReference type="InterPro" id="IPR013187">
    <property type="entry name" value="F-box-assoc_dom_typ3"/>
</dbReference>
<dbReference type="InterPro" id="IPR001810">
    <property type="entry name" value="F-box_dom"/>
</dbReference>
<dbReference type="CDD" id="cd22157">
    <property type="entry name" value="F-box_AtFBW1-like"/>
    <property type="match status" value="1"/>
</dbReference>
<comment type="caution">
    <text evidence="2">The sequence shown here is derived from an EMBL/GenBank/DDBJ whole genome shotgun (WGS) entry which is preliminary data.</text>
</comment>
<dbReference type="SMART" id="SM00256">
    <property type="entry name" value="FBOX"/>
    <property type="match status" value="1"/>
</dbReference>
<dbReference type="InterPro" id="IPR017451">
    <property type="entry name" value="F-box-assoc_interact_dom"/>
</dbReference>
<name>A0AAD8W6Y4_LOLMU</name>
<dbReference type="InterPro" id="IPR036047">
    <property type="entry name" value="F-box-like_dom_sf"/>
</dbReference>
<proteinExistence type="predicted"/>
<evidence type="ECO:0000259" key="1">
    <source>
        <dbReference type="SMART" id="SM00256"/>
    </source>
</evidence>
<dbReference type="Pfam" id="PF08268">
    <property type="entry name" value="FBA_3"/>
    <property type="match status" value="1"/>
</dbReference>
<accession>A0AAD8W6Y4</accession>
<evidence type="ECO:0000313" key="3">
    <source>
        <dbReference type="Proteomes" id="UP001231189"/>
    </source>
</evidence>
<feature type="domain" description="F-box" evidence="1">
    <location>
        <begin position="9"/>
        <end position="49"/>
    </location>
</feature>
<dbReference type="PANTHER" id="PTHR31672">
    <property type="entry name" value="BNACNNG10540D PROTEIN"/>
    <property type="match status" value="1"/>
</dbReference>
<dbReference type="AlphaFoldDB" id="A0AAD8W6Y4"/>
<dbReference type="Pfam" id="PF00646">
    <property type="entry name" value="F-box"/>
    <property type="match status" value="1"/>
</dbReference>
<sequence length="369" mass="41069">MATGGITQLDEDVLTEILLRLPSKSVLRARAVSKQWRHIATRPCFVAAYSVRRPPEIIVFYELDQDGNPVPDNKTIDGKYRQAVGAINFAAQEEDLVRRPIVHYPGGTLHLHAFCDGLLLFCRGDERLFIFIPATRQVTFLPSLPITSPRASVQPVGFYRHRASGEYRVLCHVEQIHYILSAGAGAGEPRRLADSIAFPTFPGVALHGSLHWLICAEKSSDPDMILAFDTVLDKFRRMAPPLVPAAGSSCYRAPHLFEMHGMLAASAVRDVPHMDVWVLQDYNRESWAWHLRITIPQVRTMFGSPFKATALGVLEGNVLVVQYGGLVISYHMDGERKLHVLDTRTADSSALCHQGIYRESLVSLTLAPP</sequence>
<organism evidence="2 3">
    <name type="scientific">Lolium multiflorum</name>
    <name type="common">Italian ryegrass</name>
    <name type="synonym">Lolium perenne subsp. multiflorum</name>
    <dbReference type="NCBI Taxonomy" id="4521"/>
    <lineage>
        <taxon>Eukaryota</taxon>
        <taxon>Viridiplantae</taxon>
        <taxon>Streptophyta</taxon>
        <taxon>Embryophyta</taxon>
        <taxon>Tracheophyta</taxon>
        <taxon>Spermatophyta</taxon>
        <taxon>Magnoliopsida</taxon>
        <taxon>Liliopsida</taxon>
        <taxon>Poales</taxon>
        <taxon>Poaceae</taxon>
        <taxon>BOP clade</taxon>
        <taxon>Pooideae</taxon>
        <taxon>Poodae</taxon>
        <taxon>Poeae</taxon>
        <taxon>Poeae Chloroplast Group 2 (Poeae type)</taxon>
        <taxon>Loliodinae</taxon>
        <taxon>Loliinae</taxon>
        <taxon>Lolium</taxon>
    </lineage>
</organism>
<dbReference type="SUPFAM" id="SSF81383">
    <property type="entry name" value="F-box domain"/>
    <property type="match status" value="1"/>
</dbReference>
<dbReference type="InterPro" id="IPR050796">
    <property type="entry name" value="SCF_F-box_component"/>
</dbReference>
<keyword evidence="3" id="KW-1185">Reference proteome</keyword>
<protein>
    <recommendedName>
        <fullName evidence="1">F-box domain-containing protein</fullName>
    </recommendedName>
</protein>
<dbReference type="NCBIfam" id="TIGR01640">
    <property type="entry name" value="F_box_assoc_1"/>
    <property type="match status" value="1"/>
</dbReference>